<dbReference type="Gramene" id="OMO53298">
    <property type="protein sequence ID" value="OMO53298"/>
    <property type="gene ID" value="CCACVL1_28738"/>
</dbReference>
<evidence type="ECO:0000313" key="2">
    <source>
        <dbReference type="Proteomes" id="UP000188268"/>
    </source>
</evidence>
<gene>
    <name evidence="1" type="ORF">CCACVL1_28738</name>
</gene>
<name>A0A1R3G5D0_COCAP</name>
<evidence type="ECO:0000313" key="1">
    <source>
        <dbReference type="EMBL" id="OMO53298.1"/>
    </source>
</evidence>
<protein>
    <submittedName>
        <fullName evidence="1">Ribonuclease H-like protein</fullName>
    </submittedName>
</protein>
<accession>A0A1R3G5D0</accession>
<reference evidence="1 2" key="1">
    <citation type="submission" date="2013-09" db="EMBL/GenBank/DDBJ databases">
        <title>Corchorus capsularis genome sequencing.</title>
        <authorList>
            <person name="Alam M."/>
            <person name="Haque M.S."/>
            <person name="Islam M.S."/>
            <person name="Emdad E.M."/>
            <person name="Islam M.M."/>
            <person name="Ahmed B."/>
            <person name="Halim A."/>
            <person name="Hossen Q.M.M."/>
            <person name="Hossain M.Z."/>
            <person name="Ahmed R."/>
            <person name="Khan M.M."/>
            <person name="Islam R."/>
            <person name="Rashid M.M."/>
            <person name="Khan S.A."/>
            <person name="Rahman M.S."/>
            <person name="Alam M."/>
        </authorList>
    </citation>
    <scope>NUCLEOTIDE SEQUENCE [LARGE SCALE GENOMIC DNA]</scope>
    <source>
        <strain evidence="2">cv. CVL-1</strain>
        <tissue evidence="1">Whole seedling</tissue>
    </source>
</reference>
<organism evidence="1 2">
    <name type="scientific">Corchorus capsularis</name>
    <name type="common">Jute</name>
    <dbReference type="NCBI Taxonomy" id="210143"/>
    <lineage>
        <taxon>Eukaryota</taxon>
        <taxon>Viridiplantae</taxon>
        <taxon>Streptophyta</taxon>
        <taxon>Embryophyta</taxon>
        <taxon>Tracheophyta</taxon>
        <taxon>Spermatophyta</taxon>
        <taxon>Magnoliopsida</taxon>
        <taxon>eudicotyledons</taxon>
        <taxon>Gunneridae</taxon>
        <taxon>Pentapetalae</taxon>
        <taxon>rosids</taxon>
        <taxon>malvids</taxon>
        <taxon>Malvales</taxon>
        <taxon>Malvaceae</taxon>
        <taxon>Grewioideae</taxon>
        <taxon>Apeibeae</taxon>
        <taxon>Corchorus</taxon>
    </lineage>
</organism>
<dbReference type="AlphaFoldDB" id="A0A1R3G5D0"/>
<dbReference type="EMBL" id="AWWV01015221">
    <property type="protein sequence ID" value="OMO53298.1"/>
    <property type="molecule type" value="Genomic_DNA"/>
</dbReference>
<sequence>MEGGWRLYSIKIFCDYDESEESVVEGEGSDNRCEFVFKDAELNPLNLTLIIQDAINDYCRFHDEYNKVNIPVMETDGSQKWAPPPLGWLKVNTESAFNKEDRKAAFGLVIKIDMGLFSSIFESDSTKLYKATILLRLIIVEFLLYVRNFSVLSADLQSMKFQLVLREAVLAFDNKRMCPSGWDFHPPFPLFHLKLDGLSALLELLCKIVNKVGLLAPLLFPFSHVFSLLNIFKNQFLTCFP</sequence>
<keyword evidence="2" id="KW-1185">Reference proteome</keyword>
<proteinExistence type="predicted"/>
<comment type="caution">
    <text evidence="1">The sequence shown here is derived from an EMBL/GenBank/DDBJ whole genome shotgun (WGS) entry which is preliminary data.</text>
</comment>
<dbReference type="Proteomes" id="UP000188268">
    <property type="component" value="Unassembled WGS sequence"/>
</dbReference>
<dbReference type="STRING" id="210143.A0A1R3G5D0"/>